<dbReference type="PANTHER" id="PTHR43227">
    <property type="entry name" value="BLL4140 PROTEIN"/>
    <property type="match status" value="1"/>
</dbReference>
<evidence type="ECO:0000313" key="11">
    <source>
        <dbReference type="Proteomes" id="UP001596113"/>
    </source>
</evidence>
<evidence type="ECO:0000256" key="5">
    <source>
        <dbReference type="ARBA" id="ARBA00022989"/>
    </source>
</evidence>
<evidence type="ECO:0000256" key="3">
    <source>
        <dbReference type="ARBA" id="ARBA00022475"/>
    </source>
</evidence>
<dbReference type="InterPro" id="IPR050809">
    <property type="entry name" value="UgpAE/MalFG_permease"/>
</dbReference>
<dbReference type="InterPro" id="IPR023298">
    <property type="entry name" value="ATPase_P-typ_TM_dom_sf"/>
</dbReference>
<dbReference type="InterPro" id="IPR002372">
    <property type="entry name" value="PQQ_rpt_dom"/>
</dbReference>
<keyword evidence="11" id="KW-1185">Reference proteome</keyword>
<feature type="transmembrane region" description="Helical" evidence="7">
    <location>
        <begin position="563"/>
        <end position="588"/>
    </location>
</feature>
<dbReference type="Pfam" id="PF00528">
    <property type="entry name" value="BPD_transp_1"/>
    <property type="match status" value="1"/>
</dbReference>
<evidence type="ECO:0000256" key="2">
    <source>
        <dbReference type="ARBA" id="ARBA00022448"/>
    </source>
</evidence>
<dbReference type="Proteomes" id="UP001596113">
    <property type="component" value="Unassembled WGS sequence"/>
</dbReference>
<evidence type="ECO:0000256" key="7">
    <source>
        <dbReference type="RuleBase" id="RU363032"/>
    </source>
</evidence>
<evidence type="ECO:0000313" key="10">
    <source>
        <dbReference type="EMBL" id="MFC5403315.1"/>
    </source>
</evidence>
<feature type="signal peptide" evidence="8">
    <location>
        <begin position="1"/>
        <end position="22"/>
    </location>
</feature>
<dbReference type="EMBL" id="JBHSMI010000023">
    <property type="protein sequence ID" value="MFC5403315.1"/>
    <property type="molecule type" value="Genomic_DNA"/>
</dbReference>
<comment type="caution">
    <text evidence="10">The sequence shown here is derived from an EMBL/GenBank/DDBJ whole genome shotgun (WGS) entry which is preliminary data.</text>
</comment>
<keyword evidence="8" id="KW-0732">Signal</keyword>
<dbReference type="RefSeq" id="WP_378132554.1">
    <property type="nucleotide sequence ID" value="NZ_JBHSMI010000023.1"/>
</dbReference>
<dbReference type="InterPro" id="IPR043765">
    <property type="entry name" value="DUF5711"/>
</dbReference>
<keyword evidence="4 7" id="KW-0812">Transmembrane</keyword>
<dbReference type="PROSITE" id="PS50928">
    <property type="entry name" value="ABC_TM1"/>
    <property type="match status" value="1"/>
</dbReference>
<dbReference type="InterPro" id="IPR011047">
    <property type="entry name" value="Quinoprotein_ADH-like_sf"/>
</dbReference>
<feature type="transmembrane region" description="Helical" evidence="7">
    <location>
        <begin position="317"/>
        <end position="335"/>
    </location>
</feature>
<comment type="subcellular location">
    <subcellularLocation>
        <location evidence="1 7">Cell membrane</location>
        <topology evidence="1 7">Multi-pass membrane protein</topology>
    </subcellularLocation>
</comment>
<feature type="transmembrane region" description="Helical" evidence="7">
    <location>
        <begin position="503"/>
        <end position="530"/>
    </location>
</feature>
<dbReference type="SUPFAM" id="SSF81665">
    <property type="entry name" value="Calcium ATPase, transmembrane domain M"/>
    <property type="match status" value="1"/>
</dbReference>
<dbReference type="SMART" id="SM00564">
    <property type="entry name" value="PQQ"/>
    <property type="match status" value="4"/>
</dbReference>
<dbReference type="Gene3D" id="1.10.3720.10">
    <property type="entry name" value="MetI-like"/>
    <property type="match status" value="1"/>
</dbReference>
<dbReference type="InterPro" id="IPR015943">
    <property type="entry name" value="WD40/YVTN_repeat-like_dom_sf"/>
</dbReference>
<evidence type="ECO:0000256" key="1">
    <source>
        <dbReference type="ARBA" id="ARBA00004651"/>
    </source>
</evidence>
<evidence type="ECO:0000256" key="4">
    <source>
        <dbReference type="ARBA" id="ARBA00022692"/>
    </source>
</evidence>
<dbReference type="InterPro" id="IPR001680">
    <property type="entry name" value="WD40_rpt"/>
</dbReference>
<feature type="domain" description="ABC transmembrane type-1" evidence="9">
    <location>
        <begin position="413"/>
        <end position="629"/>
    </location>
</feature>
<dbReference type="CDD" id="cd06261">
    <property type="entry name" value="TM_PBP2"/>
    <property type="match status" value="1"/>
</dbReference>
<feature type="transmembrane region" description="Helical" evidence="7">
    <location>
        <begin position="416"/>
        <end position="438"/>
    </location>
</feature>
<dbReference type="Gene3D" id="2.130.10.10">
    <property type="entry name" value="YVTN repeat-like/Quinoprotein amine dehydrogenase"/>
    <property type="match status" value="2"/>
</dbReference>
<protein>
    <submittedName>
        <fullName evidence="10">DUF5711 family protein</fullName>
    </submittedName>
</protein>
<feature type="transmembrane region" description="Helical" evidence="7">
    <location>
        <begin position="355"/>
        <end position="375"/>
    </location>
</feature>
<name>A0ABW0HQ13_9BACL</name>
<keyword evidence="3" id="KW-1003">Cell membrane</keyword>
<dbReference type="InterPro" id="IPR018391">
    <property type="entry name" value="PQQ_b-propeller_rpt"/>
</dbReference>
<sequence length="638" mass="69298">MIRTIVIILVWVFMLQASSVSAAADSTWTVDKQTSVTSIAVSPDGMQVAVGGNNGAAALFDQSGEPLFHFKARNKVTGVDMLSNGTLLVASDDRHLYAYSHDGKLLWDADMKTRVKDISASSDGKLVAVILQADASLTYVDVSNGQIMGTADTGTTSKTIKVSDNGDWTAVGASDQYMYLLDRNGQILHKVGVAGPIQAMAVSDKGTTAIGSIGGRVELFDSDGKPLASFKVKDNPTSVALSADGNYVAVSDLKEFVYVFSSAGDKLWEQNAGTTVRQVAFSPESATLYSGTDAGVVTPYDVGSVLRDAKRQAALKLIWWTIAAVVIVILMLLMLYRMKKRDQLHVFRAIWKSRFIYLALVPGFGLLLLFLYFPAFSGLYHSLYDWHPGGRTTYVGLDNFKRVVHDPYVSKGLGNLLLLIVTGLMKAIIPPLITAELIYHLRGKRLQYGFRTAFVSAMILPGVAALLIWQNLYDPNMGAINAFLEAIGLGSWAHEWLADPKTAIWAIIFIGFPFIGILQLLVFYAGLLAIPEELTESARIDGASLARIIRSIHLPLLKGQFKLLVILTLIGTIQDFGSILIVTAGGPMSSTYVPALQMYYAATKFNDLGYASALGVVMFVAIMIITILNMKLFKTAEE</sequence>
<dbReference type="InterPro" id="IPR035906">
    <property type="entry name" value="MetI-like_sf"/>
</dbReference>
<dbReference type="SUPFAM" id="SSF50998">
    <property type="entry name" value="Quinoprotein alcohol dehydrogenase-like"/>
    <property type="match status" value="1"/>
</dbReference>
<dbReference type="Pfam" id="PF13360">
    <property type="entry name" value="PQQ_2"/>
    <property type="match status" value="1"/>
</dbReference>
<dbReference type="SUPFAM" id="SSF161098">
    <property type="entry name" value="MetI-like"/>
    <property type="match status" value="1"/>
</dbReference>
<accession>A0ABW0HQ13</accession>
<feature type="transmembrane region" description="Helical" evidence="7">
    <location>
        <begin position="608"/>
        <end position="628"/>
    </location>
</feature>
<keyword evidence="2 7" id="KW-0813">Transport</keyword>
<keyword evidence="5 7" id="KW-1133">Transmembrane helix</keyword>
<proteinExistence type="inferred from homology"/>
<keyword evidence="6 7" id="KW-0472">Membrane</keyword>
<gene>
    <name evidence="10" type="ORF">ACFPOF_11295</name>
</gene>
<dbReference type="SMART" id="SM00320">
    <property type="entry name" value="WD40"/>
    <property type="match status" value="6"/>
</dbReference>
<dbReference type="InterPro" id="IPR000515">
    <property type="entry name" value="MetI-like"/>
</dbReference>
<dbReference type="Pfam" id="PF18975">
    <property type="entry name" value="DUF5711"/>
    <property type="match status" value="1"/>
</dbReference>
<organism evidence="10 11">
    <name type="scientific">Cohnella soli</name>
    <dbReference type="NCBI Taxonomy" id="425005"/>
    <lineage>
        <taxon>Bacteria</taxon>
        <taxon>Bacillati</taxon>
        <taxon>Bacillota</taxon>
        <taxon>Bacilli</taxon>
        <taxon>Bacillales</taxon>
        <taxon>Paenibacillaceae</taxon>
        <taxon>Cohnella</taxon>
    </lineage>
</organism>
<comment type="similarity">
    <text evidence="7">Belongs to the binding-protein-dependent transport system permease family.</text>
</comment>
<evidence type="ECO:0000256" key="8">
    <source>
        <dbReference type="SAM" id="SignalP"/>
    </source>
</evidence>
<feature type="chain" id="PRO_5046478252" evidence="8">
    <location>
        <begin position="23"/>
        <end position="638"/>
    </location>
</feature>
<evidence type="ECO:0000256" key="6">
    <source>
        <dbReference type="ARBA" id="ARBA00023136"/>
    </source>
</evidence>
<reference evidence="11" key="1">
    <citation type="journal article" date="2019" name="Int. J. Syst. Evol. Microbiol.">
        <title>The Global Catalogue of Microorganisms (GCM) 10K type strain sequencing project: providing services to taxonomists for standard genome sequencing and annotation.</title>
        <authorList>
            <consortium name="The Broad Institute Genomics Platform"/>
            <consortium name="The Broad Institute Genome Sequencing Center for Infectious Disease"/>
            <person name="Wu L."/>
            <person name="Ma J."/>
        </authorList>
    </citation>
    <scope>NUCLEOTIDE SEQUENCE [LARGE SCALE GENOMIC DNA]</scope>
    <source>
        <strain evidence="11">CGMCC 1.18575</strain>
    </source>
</reference>
<feature type="transmembrane region" description="Helical" evidence="7">
    <location>
        <begin position="450"/>
        <end position="469"/>
    </location>
</feature>
<dbReference type="PANTHER" id="PTHR43227:SF11">
    <property type="entry name" value="BLL4140 PROTEIN"/>
    <property type="match status" value="1"/>
</dbReference>
<evidence type="ECO:0000259" key="9">
    <source>
        <dbReference type="PROSITE" id="PS50928"/>
    </source>
</evidence>